<dbReference type="Gene3D" id="3.40.190.10">
    <property type="entry name" value="Periplasmic binding protein-like II"/>
    <property type="match status" value="1"/>
</dbReference>
<proteinExistence type="predicted"/>
<organism evidence="2 3">
    <name type="scientific">Halocaridina rubra</name>
    <name type="common">Hawaiian red shrimp</name>
    <dbReference type="NCBI Taxonomy" id="373956"/>
    <lineage>
        <taxon>Eukaryota</taxon>
        <taxon>Metazoa</taxon>
        <taxon>Ecdysozoa</taxon>
        <taxon>Arthropoda</taxon>
        <taxon>Crustacea</taxon>
        <taxon>Multicrustacea</taxon>
        <taxon>Malacostraca</taxon>
        <taxon>Eumalacostraca</taxon>
        <taxon>Eucarida</taxon>
        <taxon>Decapoda</taxon>
        <taxon>Pleocyemata</taxon>
        <taxon>Caridea</taxon>
        <taxon>Atyoidea</taxon>
        <taxon>Atyidae</taxon>
        <taxon>Halocaridina</taxon>
    </lineage>
</organism>
<keyword evidence="1" id="KW-0732">Signal</keyword>
<protein>
    <submittedName>
        <fullName evidence="2">Uncharacterized protein</fullName>
    </submittedName>
</protein>
<dbReference type="AlphaFoldDB" id="A0AAN9AFT6"/>
<gene>
    <name evidence="2" type="ORF">SK128_009077</name>
</gene>
<comment type="caution">
    <text evidence="2">The sequence shown here is derived from an EMBL/GenBank/DDBJ whole genome shotgun (WGS) entry which is preliminary data.</text>
</comment>
<accession>A0AAN9AFT6</accession>
<feature type="chain" id="PRO_5043043948" evidence="1">
    <location>
        <begin position="31"/>
        <end position="524"/>
    </location>
</feature>
<dbReference type="EMBL" id="JAXCGZ010002008">
    <property type="protein sequence ID" value="KAK7084682.1"/>
    <property type="molecule type" value="Genomic_DNA"/>
</dbReference>
<sequence length="524" mass="58555">MLVTLAKLTKMSSWPWGLALFLAIISTAQAQLDNENSLLGVYMESGLVQGKRLETQELIQSSIKKASEAMTRGSLGVIFLDTMDDTMSNDTTAVMTVGSCENTHMWAADLAEMGKLHMAITDAGCRRTKYSTSLSIPLVSGSKDVVQLFTDLRTMNTLTWSDITIIHDKSISKLDLGDLVDILTTSTSAAKDVTITMVDLTAAEAASMRLGKLFSSLGPIPGEPQMRQYMVIAARDEIKMIQDLGRAMNLFGSKNQWLFVIPDTHSLRYNMDIYMLSMKDGDNMAFAYNMSEQNPTTPCKNGVTCYVELLIQQYGEELSNALKKELDLYYQVSEEEWVEVKPTPAQRAATIVKAMKMKQKKSQKCGVCTRWGVQAAEVKDAQRFELLNVADWNSMSGLALFDDLFPHITGFFRGRTIPVASLHFPPWQIFEKDATGKVVKYTGLMFSVLEELGSKLNFSEHLATTFPLGSGVQAYHSRDPMCYVQVDQLGRAWGLGILYFIFHPVKKSRHTKGFWWGNSNQFPE</sequence>
<evidence type="ECO:0000256" key="1">
    <source>
        <dbReference type="SAM" id="SignalP"/>
    </source>
</evidence>
<keyword evidence="3" id="KW-1185">Reference proteome</keyword>
<dbReference type="Proteomes" id="UP001381693">
    <property type="component" value="Unassembled WGS sequence"/>
</dbReference>
<reference evidence="2 3" key="1">
    <citation type="submission" date="2023-11" db="EMBL/GenBank/DDBJ databases">
        <title>Halocaridina rubra genome assembly.</title>
        <authorList>
            <person name="Smith C."/>
        </authorList>
    </citation>
    <scope>NUCLEOTIDE SEQUENCE [LARGE SCALE GENOMIC DNA]</scope>
    <source>
        <strain evidence="2">EP-1</strain>
        <tissue evidence="2">Whole</tissue>
    </source>
</reference>
<evidence type="ECO:0000313" key="2">
    <source>
        <dbReference type="EMBL" id="KAK7084682.1"/>
    </source>
</evidence>
<feature type="signal peptide" evidence="1">
    <location>
        <begin position="1"/>
        <end position="30"/>
    </location>
</feature>
<name>A0AAN9AFT6_HALRR</name>
<evidence type="ECO:0000313" key="3">
    <source>
        <dbReference type="Proteomes" id="UP001381693"/>
    </source>
</evidence>